<sequence length="408" mass="45902">MAHSSTAFFQGANNVQFGVPLSTTVGGNIVNNHLSGTYGSELQPLIERCVLGALVDSNEQYNAPQCEEETREVVVQQMDAWGRSRAGKSTLSQTLAMRFKREGLLVGSFFFSNRRPGRSNGNALILTLVLQLIIVFPALGPFILDEIKKNPMILSSSPEEHMQRLFINPLNSLQSTRFHLFRQYLIQSSFIVIFLFQLAVGPIFGDFFTGFGVLFASTTHIEPQPTLIVIDGLDECDDIALQTHLIHVISSALSQLHQPLRFLISSRPEAHIARAFEEDPALPIDQLHLSADRDAIQDIERYLRRRFALIRKRHPFGGQLPNDWPSDKIIERLVLESSGHFIYPSTILTFVDDPNDFPDQRLEGVFPRTTLLRPSMRSTATFFPASTELTYHLCSAFSGFSILTVRKR</sequence>
<dbReference type="AlphaFoldDB" id="A0A9P6JP13"/>
<name>A0A9P6JP13_9AGAR</name>
<dbReference type="OrthoDB" id="3228837at2759"/>
<accession>A0A9P6JP13</accession>
<dbReference type="EMBL" id="MU157859">
    <property type="protein sequence ID" value="KAF9527671.1"/>
    <property type="molecule type" value="Genomic_DNA"/>
</dbReference>
<evidence type="ECO:0000313" key="4">
    <source>
        <dbReference type="EMBL" id="KAF9527671.1"/>
    </source>
</evidence>
<keyword evidence="2" id="KW-0812">Transmembrane</keyword>
<feature type="domain" description="Nephrocystin 3-like N-terminal" evidence="3">
    <location>
        <begin position="83"/>
        <end position="175"/>
    </location>
</feature>
<dbReference type="Proteomes" id="UP000807306">
    <property type="component" value="Unassembled WGS sequence"/>
</dbReference>
<evidence type="ECO:0000256" key="1">
    <source>
        <dbReference type="ARBA" id="ARBA00022737"/>
    </source>
</evidence>
<keyword evidence="2" id="KW-1133">Transmembrane helix</keyword>
<dbReference type="PANTHER" id="PTHR10039:SF14">
    <property type="entry name" value="NACHT DOMAIN-CONTAINING PROTEIN"/>
    <property type="match status" value="1"/>
</dbReference>
<keyword evidence="1" id="KW-0677">Repeat</keyword>
<feature type="transmembrane region" description="Helical" evidence="2">
    <location>
        <begin position="123"/>
        <end position="144"/>
    </location>
</feature>
<proteinExistence type="predicted"/>
<dbReference type="PANTHER" id="PTHR10039">
    <property type="entry name" value="AMELOGENIN"/>
    <property type="match status" value="1"/>
</dbReference>
<feature type="transmembrane region" description="Helical" evidence="2">
    <location>
        <begin position="184"/>
        <end position="204"/>
    </location>
</feature>
<evidence type="ECO:0000259" key="3">
    <source>
        <dbReference type="Pfam" id="PF24883"/>
    </source>
</evidence>
<dbReference type="SUPFAM" id="SSF52540">
    <property type="entry name" value="P-loop containing nucleoside triphosphate hydrolases"/>
    <property type="match status" value="1"/>
</dbReference>
<protein>
    <recommendedName>
        <fullName evidence="3">Nephrocystin 3-like N-terminal domain-containing protein</fullName>
    </recommendedName>
</protein>
<dbReference type="InterPro" id="IPR027417">
    <property type="entry name" value="P-loop_NTPase"/>
</dbReference>
<organism evidence="4 5">
    <name type="scientific">Crepidotus variabilis</name>
    <dbReference type="NCBI Taxonomy" id="179855"/>
    <lineage>
        <taxon>Eukaryota</taxon>
        <taxon>Fungi</taxon>
        <taxon>Dikarya</taxon>
        <taxon>Basidiomycota</taxon>
        <taxon>Agaricomycotina</taxon>
        <taxon>Agaricomycetes</taxon>
        <taxon>Agaricomycetidae</taxon>
        <taxon>Agaricales</taxon>
        <taxon>Agaricineae</taxon>
        <taxon>Crepidotaceae</taxon>
        <taxon>Crepidotus</taxon>
    </lineage>
</organism>
<dbReference type="InterPro" id="IPR056884">
    <property type="entry name" value="NPHP3-like_N"/>
</dbReference>
<keyword evidence="5" id="KW-1185">Reference proteome</keyword>
<dbReference type="Pfam" id="PF24883">
    <property type="entry name" value="NPHP3_N"/>
    <property type="match status" value="2"/>
</dbReference>
<reference evidence="4" key="1">
    <citation type="submission" date="2020-11" db="EMBL/GenBank/DDBJ databases">
        <authorList>
            <consortium name="DOE Joint Genome Institute"/>
            <person name="Ahrendt S."/>
            <person name="Riley R."/>
            <person name="Andreopoulos W."/>
            <person name="Labutti K."/>
            <person name="Pangilinan J."/>
            <person name="Ruiz-Duenas F.J."/>
            <person name="Barrasa J.M."/>
            <person name="Sanchez-Garcia M."/>
            <person name="Camarero S."/>
            <person name="Miyauchi S."/>
            <person name="Serrano A."/>
            <person name="Linde D."/>
            <person name="Babiker R."/>
            <person name="Drula E."/>
            <person name="Ayuso-Fernandez I."/>
            <person name="Pacheco R."/>
            <person name="Padilla G."/>
            <person name="Ferreira P."/>
            <person name="Barriuso J."/>
            <person name="Kellner H."/>
            <person name="Castanera R."/>
            <person name="Alfaro M."/>
            <person name="Ramirez L."/>
            <person name="Pisabarro A.G."/>
            <person name="Kuo A."/>
            <person name="Tritt A."/>
            <person name="Lipzen A."/>
            <person name="He G."/>
            <person name="Yan M."/>
            <person name="Ng V."/>
            <person name="Cullen D."/>
            <person name="Martin F."/>
            <person name="Rosso M.-N."/>
            <person name="Henrissat B."/>
            <person name="Hibbett D."/>
            <person name="Martinez A.T."/>
            <person name="Grigoriev I.V."/>
        </authorList>
    </citation>
    <scope>NUCLEOTIDE SEQUENCE</scope>
    <source>
        <strain evidence="4">CBS 506.95</strain>
    </source>
</reference>
<evidence type="ECO:0000313" key="5">
    <source>
        <dbReference type="Proteomes" id="UP000807306"/>
    </source>
</evidence>
<comment type="caution">
    <text evidence="4">The sequence shown here is derived from an EMBL/GenBank/DDBJ whole genome shotgun (WGS) entry which is preliminary data.</text>
</comment>
<gene>
    <name evidence="4" type="ORF">CPB83DRAFT_836457</name>
</gene>
<feature type="domain" description="Nephrocystin 3-like N-terminal" evidence="3">
    <location>
        <begin position="221"/>
        <end position="267"/>
    </location>
</feature>
<keyword evidence="2" id="KW-0472">Membrane</keyword>
<evidence type="ECO:0000256" key="2">
    <source>
        <dbReference type="SAM" id="Phobius"/>
    </source>
</evidence>